<dbReference type="Gene3D" id="3.40.50.300">
    <property type="entry name" value="P-loop containing nucleotide triphosphate hydrolases"/>
    <property type="match status" value="3"/>
</dbReference>
<feature type="region of interest" description="Disordered" evidence="2">
    <location>
        <begin position="1205"/>
        <end position="1236"/>
    </location>
</feature>
<dbReference type="GO" id="GO:0031380">
    <property type="term" value="C:nuclear RNA-directed RNA polymerase complex"/>
    <property type="evidence" value="ECO:0007669"/>
    <property type="project" value="TreeGrafter"/>
</dbReference>
<dbReference type="SUPFAM" id="SSF52540">
    <property type="entry name" value="P-loop containing nucleoside triphosphate hydrolases"/>
    <property type="match status" value="1"/>
</dbReference>
<dbReference type="CDD" id="cd18808">
    <property type="entry name" value="SF1_C_Upf1"/>
    <property type="match status" value="1"/>
</dbReference>
<dbReference type="InterPro" id="IPR057373">
    <property type="entry name" value="ZNFX1"/>
</dbReference>
<proteinExistence type="predicted"/>
<dbReference type="InterPro" id="IPR047187">
    <property type="entry name" value="SF1_C_Upf1"/>
</dbReference>
<evidence type="ECO:0000256" key="1">
    <source>
        <dbReference type="ARBA" id="ARBA00022806"/>
    </source>
</evidence>
<name>A0A517L0W2_9PEZI</name>
<keyword evidence="1" id="KW-0067">ATP-binding</keyword>
<dbReference type="Pfam" id="PF25396">
    <property type="entry name" value="ZNFX1"/>
    <property type="match status" value="1"/>
</dbReference>
<dbReference type="OrthoDB" id="409395at2759"/>
<evidence type="ECO:0000313" key="7">
    <source>
        <dbReference type="Proteomes" id="UP000316270"/>
    </source>
</evidence>
<dbReference type="Pfam" id="PF13086">
    <property type="entry name" value="AAA_11"/>
    <property type="match status" value="2"/>
</dbReference>
<keyword evidence="7" id="KW-1185">Reference proteome</keyword>
<feature type="region of interest" description="Disordered" evidence="2">
    <location>
        <begin position="75"/>
        <end position="101"/>
    </location>
</feature>
<evidence type="ECO:0008006" key="8">
    <source>
        <dbReference type="Google" id="ProtNLM"/>
    </source>
</evidence>
<keyword evidence="1" id="KW-0547">Nucleotide-binding</keyword>
<feature type="compositionally biased region" description="Polar residues" evidence="2">
    <location>
        <begin position="1218"/>
        <end position="1236"/>
    </location>
</feature>
<sequence>MSANDWFVDRFLDELGNMPPKPVYKRYFEHTVNGELSQASVSSSAAPTMPVLPAAPAIDSSEPTGDVWVTVKGKHKRDEAIGSSSRARQAAVKQHNKQHEDRSIEAMDMNADICEKLKPKLYHRRDRTDAAGEAAATLKQHHSNAIRLYFQRPPKADPSSWVSCGEIPTTNEIMDFVEEWQKTDPKDDSVILRGNNLVGPWDSKDAYLGAHFEMLREDVSRPLREAVSWVKKFPDAGEESEPGGNIGIYTKVRISGITFSKRGLGIRVVFSLTKVGKNIRWEQSKRLLTGSLVALTPSSDMFQSKHKCIIAVVAGRPIEGLRQNPPEIDLFFENPGQLEIDPFMEFTMVEERSSFFEADRHTMKALQKMMGERSPLSEHLIDVNSVVDAPEYVLKQPIRDMSSIFTSKDLSQGQYDNIDVISEWPEDANTSLDSSQEAALRRIMTKKVAIVQGPPGTGKTHVSVMSLKAMLDNMRPGDPPIVVACQTNHALDQLLRHIAAFELSFARLGGRSKDTGIIKERTLFNLRQGKNVRVPGGMRHEAKISLDNLTRAMSAALTPLEMSTSLLNHELLFNLELLTAAQCESLIKGDPKWSTARSEEGPALKQWMGKQLISQKKAFEQDTFGYDYEEADLEFEQLRELEAENCAQDDDDDFESLHGHHLSLWDAFVGKTTTNVSDDEVRALLMKQDLYQIQSRFRGAVYNYLLRQVKDIVRKFIREQAVGYDHHVTNFRAGGWERDAIMLRQLGIKLIGMTTTGLSKYRALVSALSPKIVVIEEAAETMEAPVISACVPTLQHLILVGDHKQLRPQCAVKGLQRPPFSLNVSLFERLIMNKLEYTMLKRQRRMIPEIRRILKPIYGKEIVDHPSMTDIEARPPVPGLGGCNSFFYTHSWPEGMDEQNSWMNHMEADMIVGFFGYLIDNGITEKQVTVLTFYHGQRKLLLRKLREHPQLGLGRSKIYKVVTVDSYQGEENDVVILSMVRSNDMGKIGFLDVENRVCVALSRAKRGFFIFGNAELLCGESKLWSKVISIMAGKKREVPLTGPKCRVVFRVPLVCSNHGRKTWIEEPDDYETIHGGCRKKCCRDRKCGHQCQLFCHPFDCNEVFCEGKCTKILSCGHACTGCCGDICKCAQCKVKYGGLGDAVSQASDSSIENWAGYAQGGHLKHDDLLREKRREMNRLAAQETDVVHDRRLDEFLAQQTERIASPALRATNLPPPSQASTLSTSPGKGSNNLSSWADATRGSQAKFTATSEPLIGYTASVGSKGFASKIDGQRQTNLQKSVHPQHALQHQEVKPKRSKPRGLENSVKRMAASGRISVTENVHENPAATKPADETNGLLIDFS</sequence>
<dbReference type="InterPro" id="IPR041677">
    <property type="entry name" value="DNA2/NAM7_AAA_11"/>
</dbReference>
<dbReference type="EMBL" id="CP042187">
    <property type="protein sequence ID" value="QDS69272.1"/>
    <property type="molecule type" value="Genomic_DNA"/>
</dbReference>
<dbReference type="InterPro" id="IPR045055">
    <property type="entry name" value="DNA2/NAM7-like"/>
</dbReference>
<protein>
    <recommendedName>
        <fullName evidence="8">Helicase ATP-binding domain-containing protein</fullName>
    </recommendedName>
</protein>
<feature type="domain" description="ZNFX1" evidence="5">
    <location>
        <begin position="245"/>
        <end position="351"/>
    </location>
</feature>
<dbReference type="STRING" id="50376.A0A517L0W2"/>
<feature type="domain" description="DNA2/NAM7 helicase helicase" evidence="3">
    <location>
        <begin position="753"/>
        <end position="809"/>
    </location>
</feature>
<keyword evidence="1" id="KW-0378">Hydrolase</keyword>
<feature type="domain" description="DNA2/NAM7 helicase helicase" evidence="3">
    <location>
        <begin position="432"/>
        <end position="512"/>
    </location>
</feature>
<feature type="compositionally biased region" description="Polar residues" evidence="2">
    <location>
        <begin position="1273"/>
        <end position="1282"/>
    </location>
</feature>
<dbReference type="InterPro" id="IPR027417">
    <property type="entry name" value="P-loop_NTPase"/>
</dbReference>
<feature type="region of interest" description="Disordered" evidence="2">
    <location>
        <begin position="1273"/>
        <end position="1343"/>
    </location>
</feature>
<accession>A0A517L0W2</accession>
<feature type="domain" description="DNA2/NAM7 helicase-like C-terminal" evidence="4">
    <location>
        <begin position="822"/>
        <end position="1014"/>
    </location>
</feature>
<keyword evidence="1" id="KW-0347">Helicase</keyword>
<organism evidence="6 7">
    <name type="scientific">Venturia effusa</name>
    <dbReference type="NCBI Taxonomy" id="50376"/>
    <lineage>
        <taxon>Eukaryota</taxon>
        <taxon>Fungi</taxon>
        <taxon>Dikarya</taxon>
        <taxon>Ascomycota</taxon>
        <taxon>Pezizomycotina</taxon>
        <taxon>Dothideomycetes</taxon>
        <taxon>Pleosporomycetidae</taxon>
        <taxon>Venturiales</taxon>
        <taxon>Venturiaceae</taxon>
        <taxon>Venturia</taxon>
    </lineage>
</organism>
<evidence type="ECO:0000259" key="4">
    <source>
        <dbReference type="Pfam" id="PF13087"/>
    </source>
</evidence>
<evidence type="ECO:0000313" key="6">
    <source>
        <dbReference type="EMBL" id="QDS69272.1"/>
    </source>
</evidence>
<dbReference type="PANTHER" id="PTHR10887:SF341">
    <property type="entry name" value="NFX1-TYPE ZINC FINGER-CONTAINING PROTEIN 1"/>
    <property type="match status" value="1"/>
</dbReference>
<gene>
    <name evidence="6" type="ORF">FKW77_002250</name>
</gene>
<dbReference type="PANTHER" id="PTHR10887">
    <property type="entry name" value="DNA2/NAM7 HELICASE FAMILY"/>
    <property type="match status" value="1"/>
</dbReference>
<dbReference type="Proteomes" id="UP000316270">
    <property type="component" value="Chromosome 3"/>
</dbReference>
<dbReference type="GO" id="GO:0004386">
    <property type="term" value="F:helicase activity"/>
    <property type="evidence" value="ECO:0007669"/>
    <property type="project" value="InterPro"/>
</dbReference>
<dbReference type="InterPro" id="IPR041679">
    <property type="entry name" value="DNA2/NAM7-like_C"/>
</dbReference>
<evidence type="ECO:0000259" key="3">
    <source>
        <dbReference type="Pfam" id="PF13086"/>
    </source>
</evidence>
<reference evidence="6 7" key="1">
    <citation type="submission" date="2019-07" db="EMBL/GenBank/DDBJ databases">
        <title>Finished genome of Venturia effusa.</title>
        <authorList>
            <person name="Young C.A."/>
            <person name="Cox M.P."/>
            <person name="Ganley A.R.D."/>
            <person name="David W.J."/>
        </authorList>
    </citation>
    <scope>NUCLEOTIDE SEQUENCE [LARGE SCALE GENOMIC DNA]</scope>
    <source>
        <strain evidence="7">albino</strain>
    </source>
</reference>
<dbReference type="GO" id="GO:0031048">
    <property type="term" value="P:regulatory ncRNA-mediated heterochromatin formation"/>
    <property type="evidence" value="ECO:0007669"/>
    <property type="project" value="TreeGrafter"/>
</dbReference>
<evidence type="ECO:0000259" key="5">
    <source>
        <dbReference type="Pfam" id="PF25396"/>
    </source>
</evidence>
<evidence type="ECO:0000256" key="2">
    <source>
        <dbReference type="SAM" id="MobiDB-lite"/>
    </source>
</evidence>
<dbReference type="Pfam" id="PF13087">
    <property type="entry name" value="AAA_12"/>
    <property type="match status" value="1"/>
</dbReference>